<dbReference type="CDD" id="cd15287">
    <property type="entry name" value="7tmC_TAS1R2a-like"/>
    <property type="match status" value="1"/>
</dbReference>
<evidence type="ECO:0000313" key="15">
    <source>
        <dbReference type="Ensembl" id="ENSMAMP00000027488.2"/>
    </source>
</evidence>
<feature type="transmembrane region" description="Helical" evidence="12">
    <location>
        <begin position="617"/>
        <end position="642"/>
    </location>
</feature>
<dbReference type="Pfam" id="PF07562">
    <property type="entry name" value="NCD3G"/>
    <property type="match status" value="1"/>
</dbReference>
<evidence type="ECO:0000256" key="3">
    <source>
        <dbReference type="ARBA" id="ARBA00022692"/>
    </source>
</evidence>
<evidence type="ECO:0000256" key="6">
    <source>
        <dbReference type="ARBA" id="ARBA00023040"/>
    </source>
</evidence>
<dbReference type="PANTHER" id="PTHR24061:SF441">
    <property type="entry name" value="TASTE RECEPTOR TYPE 1 MEMBER 2B-RELATED"/>
    <property type="match status" value="1"/>
</dbReference>
<dbReference type="Ensembl" id="ENSMAMT00000028200.2">
    <property type="protein sequence ID" value="ENSMAMP00000027488.2"/>
    <property type="gene ID" value="ENSMAMG00000018440.2"/>
</dbReference>
<feature type="chain" id="PRO_5030081513" evidence="13">
    <location>
        <begin position="20"/>
        <end position="821"/>
    </location>
</feature>
<feature type="signal peptide" evidence="13">
    <location>
        <begin position="1"/>
        <end position="19"/>
    </location>
</feature>
<keyword evidence="9" id="KW-0325">Glycoprotein</keyword>
<evidence type="ECO:0000259" key="14">
    <source>
        <dbReference type="PROSITE" id="PS50259"/>
    </source>
</evidence>
<dbReference type="InterPro" id="IPR011500">
    <property type="entry name" value="GPCR_3_9-Cys_dom"/>
</dbReference>
<keyword evidence="5 12" id="KW-1133">Transmembrane helix</keyword>
<protein>
    <submittedName>
        <fullName evidence="15">Taste receptor type 1 member 1-like</fullName>
    </submittedName>
</protein>
<keyword evidence="8" id="KW-0675">Receptor</keyword>
<feature type="transmembrane region" description="Helical" evidence="12">
    <location>
        <begin position="662"/>
        <end position="680"/>
    </location>
</feature>
<comment type="similarity">
    <text evidence="11">Belongs to the G-protein coupled receptor 3 family. TAS1R subfamily.</text>
</comment>
<dbReference type="STRING" id="205130.ENSMAMP00000027488"/>
<feature type="transmembrane region" description="Helical" evidence="12">
    <location>
        <begin position="548"/>
        <end position="574"/>
    </location>
</feature>
<accession>A0A3Q3MIU8</accession>
<name>A0A3Q3MIU8_9TELE</name>
<keyword evidence="2" id="KW-1003">Cell membrane</keyword>
<dbReference type="InterPro" id="IPR001828">
    <property type="entry name" value="ANF_lig-bd_rcpt"/>
</dbReference>
<dbReference type="FunFam" id="2.10.50.30:FF:000004">
    <property type="entry name" value="Taste receptor type 1 member 3-like protein"/>
    <property type="match status" value="1"/>
</dbReference>
<dbReference type="AlphaFoldDB" id="A0A3Q3MIU8"/>
<dbReference type="GO" id="GO:0050909">
    <property type="term" value="P:sensory perception of taste"/>
    <property type="evidence" value="ECO:0007669"/>
    <property type="project" value="UniProtKB-ARBA"/>
</dbReference>
<dbReference type="GeneTree" id="ENSGT00940000156136"/>
<dbReference type="Gene3D" id="2.10.50.30">
    <property type="entry name" value="GPCR, family 3, nine cysteines domain"/>
    <property type="match status" value="1"/>
</dbReference>
<dbReference type="PANTHER" id="PTHR24061">
    <property type="entry name" value="CALCIUM-SENSING RECEPTOR-RELATED"/>
    <property type="match status" value="1"/>
</dbReference>
<dbReference type="Pfam" id="PF00003">
    <property type="entry name" value="7tm_3"/>
    <property type="match status" value="1"/>
</dbReference>
<evidence type="ECO:0000256" key="5">
    <source>
        <dbReference type="ARBA" id="ARBA00022989"/>
    </source>
</evidence>
<feature type="transmembrane region" description="Helical" evidence="12">
    <location>
        <begin position="710"/>
        <end position="730"/>
    </location>
</feature>
<dbReference type="Proteomes" id="UP000261640">
    <property type="component" value="Unplaced"/>
</dbReference>
<keyword evidence="7 12" id="KW-0472">Membrane</keyword>
<feature type="transmembrane region" description="Helical" evidence="12">
    <location>
        <begin position="742"/>
        <end position="764"/>
    </location>
</feature>
<evidence type="ECO:0000313" key="16">
    <source>
        <dbReference type="Proteomes" id="UP000261640"/>
    </source>
</evidence>
<evidence type="ECO:0000256" key="1">
    <source>
        <dbReference type="ARBA" id="ARBA00004651"/>
    </source>
</evidence>
<evidence type="ECO:0000256" key="12">
    <source>
        <dbReference type="SAM" id="Phobius"/>
    </source>
</evidence>
<dbReference type="InterPro" id="IPR000068">
    <property type="entry name" value="GPCR_3_Ca_sens_rcpt-rel"/>
</dbReference>
<feature type="transmembrane region" description="Helical" evidence="12">
    <location>
        <begin position="586"/>
        <end position="605"/>
    </location>
</feature>
<keyword evidence="10" id="KW-0807">Transducer</keyword>
<comment type="subcellular location">
    <subcellularLocation>
        <location evidence="1">Cell membrane</location>
        <topology evidence="1">Multi-pass membrane protein</topology>
    </subcellularLocation>
</comment>
<evidence type="ECO:0000256" key="2">
    <source>
        <dbReference type="ARBA" id="ARBA00022475"/>
    </source>
</evidence>
<keyword evidence="16" id="KW-1185">Reference proteome</keyword>
<evidence type="ECO:0000256" key="10">
    <source>
        <dbReference type="ARBA" id="ARBA00023224"/>
    </source>
</evidence>
<dbReference type="Gene3D" id="3.40.50.2300">
    <property type="match status" value="2"/>
</dbReference>
<evidence type="ECO:0000256" key="4">
    <source>
        <dbReference type="ARBA" id="ARBA00022729"/>
    </source>
</evidence>
<evidence type="ECO:0000256" key="13">
    <source>
        <dbReference type="SAM" id="SignalP"/>
    </source>
</evidence>
<dbReference type="InterPro" id="IPR017978">
    <property type="entry name" value="GPCR_3_C"/>
</dbReference>
<dbReference type="GO" id="GO:0004930">
    <property type="term" value="F:G protein-coupled receptor activity"/>
    <property type="evidence" value="ECO:0007669"/>
    <property type="project" value="UniProtKB-KW"/>
</dbReference>
<dbReference type="InterPro" id="IPR038550">
    <property type="entry name" value="GPCR_3_9-Cys_sf"/>
</dbReference>
<dbReference type="PRINTS" id="PR00248">
    <property type="entry name" value="GPCRMGR"/>
</dbReference>
<reference evidence="15" key="2">
    <citation type="submission" date="2025-09" db="UniProtKB">
        <authorList>
            <consortium name="Ensembl"/>
        </authorList>
    </citation>
    <scope>IDENTIFICATION</scope>
</reference>
<feature type="domain" description="G-protein coupled receptors family 3 profile" evidence="14">
    <location>
        <begin position="548"/>
        <end position="804"/>
    </location>
</feature>
<keyword evidence="3 12" id="KW-0812">Transmembrane</keyword>
<evidence type="ECO:0000256" key="9">
    <source>
        <dbReference type="ARBA" id="ARBA00023180"/>
    </source>
</evidence>
<dbReference type="InterPro" id="IPR000337">
    <property type="entry name" value="GPCR_3"/>
</dbReference>
<dbReference type="GO" id="GO:0005886">
    <property type="term" value="C:plasma membrane"/>
    <property type="evidence" value="ECO:0007669"/>
    <property type="project" value="UniProtKB-SubCell"/>
</dbReference>
<evidence type="ECO:0000256" key="11">
    <source>
        <dbReference type="ARBA" id="ARBA00038492"/>
    </source>
</evidence>
<reference evidence="15" key="1">
    <citation type="submission" date="2025-08" db="UniProtKB">
        <authorList>
            <consortium name="Ensembl"/>
        </authorList>
    </citation>
    <scope>IDENTIFICATION</scope>
</reference>
<dbReference type="Pfam" id="PF01094">
    <property type="entry name" value="ANF_receptor"/>
    <property type="match status" value="1"/>
</dbReference>
<proteinExistence type="inferred from homology"/>
<dbReference type="InParanoid" id="A0A3Q3MIU8"/>
<keyword evidence="6" id="KW-0297">G-protein coupled receptor</keyword>
<dbReference type="PRINTS" id="PR00592">
    <property type="entry name" value="CASENSINGR"/>
</dbReference>
<evidence type="ECO:0000256" key="8">
    <source>
        <dbReference type="ARBA" id="ARBA00023170"/>
    </source>
</evidence>
<keyword evidence="4 13" id="KW-0732">Signal</keyword>
<evidence type="ECO:0000256" key="7">
    <source>
        <dbReference type="ARBA" id="ARBA00023136"/>
    </source>
</evidence>
<dbReference type="SUPFAM" id="SSF53822">
    <property type="entry name" value="Periplasmic binding protein-like I"/>
    <property type="match status" value="1"/>
</dbReference>
<dbReference type="InterPro" id="IPR028082">
    <property type="entry name" value="Peripla_BP_I"/>
</dbReference>
<dbReference type="PROSITE" id="PS50259">
    <property type="entry name" value="G_PROTEIN_RECEP_F3_4"/>
    <property type="match status" value="1"/>
</dbReference>
<organism evidence="15 16">
    <name type="scientific">Mastacembelus armatus</name>
    <name type="common">zig-zag eel</name>
    <dbReference type="NCBI Taxonomy" id="205130"/>
    <lineage>
        <taxon>Eukaryota</taxon>
        <taxon>Metazoa</taxon>
        <taxon>Chordata</taxon>
        <taxon>Craniata</taxon>
        <taxon>Vertebrata</taxon>
        <taxon>Euteleostomi</taxon>
        <taxon>Actinopterygii</taxon>
        <taxon>Neopterygii</taxon>
        <taxon>Teleostei</taxon>
        <taxon>Neoteleostei</taxon>
        <taxon>Acanthomorphata</taxon>
        <taxon>Anabantaria</taxon>
        <taxon>Synbranchiformes</taxon>
        <taxon>Mastacembelidae</taxon>
        <taxon>Mastacembelus</taxon>
    </lineage>
</organism>
<sequence length="821" mass="92796">MKHFLVSLHLLGSFLQIMSQCTVPRSEFHLEGDYLVGGLFDIHEVTESISFTRVCCLFSAHSQPFVSSSHRRFQLMRFSVEEINNSTDLLPDVSLGYEIFDYCTDVQNFPSIFKLISVNGLIQAQNEPHNNLSKVVAVVGLYTSTETRTAAPFFMKNLIPMVSYGASSSIFSRKQIFPSFLRTARPNKDIMQVIVNIVLHFKWQWVAFLTSDNDYGNDGLDLFTKMIRKTDICLAYTNSLNHHTDYTQIFKRINAQNISIIIVFALERTAEVLIESAIQLNVTNKVWIAGDAWSLNKKLPKVIGIKSIGTVLGVCEVAMAIPGFSDFIHRSKSHARCESDGQQKFCNQVCNCSSLSPEEIFAADPSFSFSVYSAVYAIAHALHKVLQCGAGRCNRNVTVLPRMVLAELKKSNFTLLNETIHFDENGDPMFGSYSIIYWNDNGDAEVVGISTFQPSFHLLINNSKIQWYSNEDVPTSKCSQECKAGHVKYQGGIHKCCFTCEICPRDTYVNTTEDPYKCNVCKKTEWSAEGSTSCNLRVVEYMPFTSPIAILIMIGAVALEILTLAISVLFSINYNTPIVRSAGGPMCFLILGCLSLSSLSVFFFFGKPTPPFCILRLLPFILFYTVCVACFVVRSFQIVCIFKMAAKFPNLYSWWTKYHGQWLVITGAFVMQAVLLLIGYSQETPKPYDETLWSPDKIILTCDTNLKGTAGSVILLSSLCCLCFIFSYMGKDLPKNYNEAKAITFCLLLLIVTWMVFATAYILYHDMFIQILNSLAVLFSLYYFLMWYFLPKCYIIIFQPQKNTPQYFQGLIQNYTKTISQ</sequence>
<dbReference type="FunFam" id="3.40.50.2300:FF:000016">
    <property type="entry name" value="Taste 1 receptor member 2"/>
    <property type="match status" value="1"/>
</dbReference>
<feature type="transmembrane region" description="Helical" evidence="12">
    <location>
        <begin position="770"/>
        <end position="790"/>
    </location>
</feature>